<dbReference type="EMBL" id="BMDD01000002">
    <property type="protein sequence ID" value="GGH76401.1"/>
    <property type="molecule type" value="Genomic_DNA"/>
</dbReference>
<protein>
    <recommendedName>
        <fullName evidence="1">N-acetyltransferase domain-containing protein</fullName>
    </recommendedName>
</protein>
<reference evidence="3" key="1">
    <citation type="journal article" date="2019" name="Int. J. Syst. Evol. Microbiol.">
        <title>The Global Catalogue of Microorganisms (GCM) 10K type strain sequencing project: providing services to taxonomists for standard genome sequencing and annotation.</title>
        <authorList>
            <consortium name="The Broad Institute Genomics Platform"/>
            <consortium name="The Broad Institute Genome Sequencing Center for Infectious Disease"/>
            <person name="Wu L."/>
            <person name="Ma J."/>
        </authorList>
    </citation>
    <scope>NUCLEOTIDE SEQUENCE [LARGE SCALE GENOMIC DNA]</scope>
    <source>
        <strain evidence="3">CCM 8702</strain>
    </source>
</reference>
<organism evidence="2 3">
    <name type="scientific">Saccharibacillus endophyticus</name>
    <dbReference type="NCBI Taxonomy" id="2060666"/>
    <lineage>
        <taxon>Bacteria</taxon>
        <taxon>Bacillati</taxon>
        <taxon>Bacillota</taxon>
        <taxon>Bacilli</taxon>
        <taxon>Bacillales</taxon>
        <taxon>Paenibacillaceae</taxon>
        <taxon>Saccharibacillus</taxon>
    </lineage>
</organism>
<evidence type="ECO:0000313" key="2">
    <source>
        <dbReference type="EMBL" id="GGH76401.1"/>
    </source>
</evidence>
<dbReference type="Pfam" id="PF13527">
    <property type="entry name" value="Acetyltransf_9"/>
    <property type="match status" value="1"/>
</dbReference>
<dbReference type="RefSeq" id="WP_172242608.1">
    <property type="nucleotide sequence ID" value="NZ_BMDD01000002.1"/>
</dbReference>
<accession>A0ABQ1ZR19</accession>
<name>A0ABQ1ZR19_9BACL</name>
<dbReference type="Gene3D" id="3.40.630.30">
    <property type="match status" value="1"/>
</dbReference>
<dbReference type="CDD" id="cd04301">
    <property type="entry name" value="NAT_SF"/>
    <property type="match status" value="1"/>
</dbReference>
<evidence type="ECO:0000259" key="1">
    <source>
        <dbReference type="PROSITE" id="PS51186"/>
    </source>
</evidence>
<feature type="domain" description="N-acetyltransferase" evidence="1">
    <location>
        <begin position="2"/>
        <end position="150"/>
    </location>
</feature>
<keyword evidence="3" id="KW-1185">Reference proteome</keyword>
<evidence type="ECO:0000313" key="3">
    <source>
        <dbReference type="Proteomes" id="UP000605427"/>
    </source>
</evidence>
<dbReference type="SUPFAM" id="SSF55729">
    <property type="entry name" value="Acyl-CoA N-acyltransferases (Nat)"/>
    <property type="match status" value="1"/>
</dbReference>
<dbReference type="InterPro" id="IPR000182">
    <property type="entry name" value="GNAT_dom"/>
</dbReference>
<dbReference type="PROSITE" id="PS51186">
    <property type="entry name" value="GNAT"/>
    <property type="match status" value="1"/>
</dbReference>
<gene>
    <name evidence="2" type="ORF">GCM10007362_18590</name>
</gene>
<dbReference type="InterPro" id="IPR016181">
    <property type="entry name" value="Acyl_CoA_acyltransferase"/>
</dbReference>
<comment type="caution">
    <text evidence="2">The sequence shown here is derived from an EMBL/GenBank/DDBJ whole genome shotgun (WGS) entry which is preliminary data.</text>
</comment>
<sequence>MTTFRLLETRELTDAAQLSNSVFRPDIQPTMADMFPRLFAPGVIQSYGAFTEEGTLAAFMGLAPSTLRIGGAASLRAFSMGSVLTAPEHRGAGLAGELLNLCIAHTQKAEAPLLFISGERSLYTRAGSAYFGRAAKAILRRSIDASSAATDSSVPAQPSVRLRLAEPQDLLHVHHLHELNDTRFEESAAGLGELLGAAAYCNVLGLAQLTVVAENQNGLAAYAVIGVPHPIRSALQSSSMPSSEIQPETSNPATVISYGGDAQNTANLIHALPDFCRLDELHVEIPWQDQALETLLEQKGAELQSIRNGGTLLVTDIRLMLEQAYDLWPLPWEEALRVDADGRVFATTSNRELSRTEWYGTLFDPNYPRPGDIPIWFDPIPLPNPYGLHYI</sequence>
<dbReference type="Proteomes" id="UP000605427">
    <property type="component" value="Unassembled WGS sequence"/>
</dbReference>
<proteinExistence type="predicted"/>